<proteinExistence type="predicted"/>
<dbReference type="PANTHER" id="PTHR18895">
    <property type="entry name" value="HEMK METHYLTRANSFERASE"/>
    <property type="match status" value="1"/>
</dbReference>
<name>A0A9D1J647_9BACT</name>
<dbReference type="InterPro" id="IPR004556">
    <property type="entry name" value="HemK-like"/>
</dbReference>
<dbReference type="CDD" id="cd02440">
    <property type="entry name" value="AdoMet_MTases"/>
    <property type="match status" value="1"/>
</dbReference>
<dbReference type="NCBIfam" id="TIGR00536">
    <property type="entry name" value="hemK_fam"/>
    <property type="match status" value="1"/>
</dbReference>
<comment type="caution">
    <text evidence="8">The sequence shown here is derived from an EMBL/GenBank/DDBJ whole genome shotgun (WGS) entry which is preliminary data.</text>
</comment>
<evidence type="ECO:0000256" key="5">
    <source>
        <dbReference type="ARBA" id="ARBA00048391"/>
    </source>
</evidence>
<dbReference type="InterPro" id="IPR040758">
    <property type="entry name" value="PrmC_N"/>
</dbReference>
<evidence type="ECO:0000256" key="3">
    <source>
        <dbReference type="ARBA" id="ARBA00022679"/>
    </source>
</evidence>
<gene>
    <name evidence="8" type="ORF">IAC94_02185</name>
</gene>
<reference evidence="8" key="1">
    <citation type="submission" date="2020-10" db="EMBL/GenBank/DDBJ databases">
        <authorList>
            <person name="Gilroy R."/>
        </authorList>
    </citation>
    <scope>NUCLEOTIDE SEQUENCE</scope>
    <source>
        <strain evidence="8">ChiHjej13B12-12457</strain>
    </source>
</reference>
<dbReference type="EC" id="2.1.1.297" evidence="1"/>
<dbReference type="GO" id="GO:0008276">
    <property type="term" value="F:protein methyltransferase activity"/>
    <property type="evidence" value="ECO:0007669"/>
    <property type="project" value="InterPro"/>
</dbReference>
<dbReference type="GO" id="GO:0032259">
    <property type="term" value="P:methylation"/>
    <property type="evidence" value="ECO:0007669"/>
    <property type="project" value="UniProtKB-KW"/>
</dbReference>
<dbReference type="PROSITE" id="PS00092">
    <property type="entry name" value="N6_MTASE"/>
    <property type="match status" value="1"/>
</dbReference>
<evidence type="ECO:0000313" key="8">
    <source>
        <dbReference type="EMBL" id="HIR62317.1"/>
    </source>
</evidence>
<dbReference type="Gene3D" id="1.10.8.10">
    <property type="entry name" value="DNA helicase RuvA subunit, C-terminal domain"/>
    <property type="match status" value="1"/>
</dbReference>
<evidence type="ECO:0000259" key="7">
    <source>
        <dbReference type="Pfam" id="PF17827"/>
    </source>
</evidence>
<dbReference type="Pfam" id="PF17827">
    <property type="entry name" value="PrmC_N"/>
    <property type="match status" value="1"/>
</dbReference>
<evidence type="ECO:0000256" key="2">
    <source>
        <dbReference type="ARBA" id="ARBA00022603"/>
    </source>
</evidence>
<evidence type="ECO:0000256" key="4">
    <source>
        <dbReference type="ARBA" id="ARBA00022691"/>
    </source>
</evidence>
<keyword evidence="2 8" id="KW-0489">Methyltransferase</keyword>
<reference evidence="8" key="2">
    <citation type="journal article" date="2021" name="PeerJ">
        <title>Extensive microbial diversity within the chicken gut microbiome revealed by metagenomics and culture.</title>
        <authorList>
            <person name="Gilroy R."/>
            <person name="Ravi A."/>
            <person name="Getino M."/>
            <person name="Pursley I."/>
            <person name="Horton D.L."/>
            <person name="Alikhan N.F."/>
            <person name="Baker D."/>
            <person name="Gharbi K."/>
            <person name="Hall N."/>
            <person name="Watson M."/>
            <person name="Adriaenssens E.M."/>
            <person name="Foster-Nyarko E."/>
            <person name="Jarju S."/>
            <person name="Secka A."/>
            <person name="Antonio M."/>
            <person name="Oren A."/>
            <person name="Chaudhuri R.R."/>
            <person name="La Ragione R."/>
            <person name="Hildebrand F."/>
            <person name="Pallen M.J."/>
        </authorList>
    </citation>
    <scope>NUCLEOTIDE SEQUENCE</scope>
    <source>
        <strain evidence="8">ChiHjej13B12-12457</strain>
    </source>
</reference>
<sequence>MTRKEFVTKATGSLAAQYAPGEAKAISIRILSHFLGLSEYEYSVEPDVVIPKPDLVRVQEALEELAADRPVQYVIGEESFEGHIFRVNESVLIPRPETAQLCRLAAAALRSSGEVREPRILDAGTGSGCIAWTLAAAFPKAAVMAFDVSEAALNIARNQKVWLDEAGRQPVPESPVFFRADILEGPPGEKDGSDMPNLEELDLLISNPPYVCESEKDFMAPNVLDYEPDEALFVPDNDPLRFYRALAGWAEALVRLGGQCFFEINEAFGPQVRELFESRGFSDVEILQDFHGKDRFVSFTKWF</sequence>
<dbReference type="GO" id="GO:0003676">
    <property type="term" value="F:nucleic acid binding"/>
    <property type="evidence" value="ECO:0007669"/>
    <property type="project" value="InterPro"/>
</dbReference>
<comment type="catalytic activity">
    <reaction evidence="5">
        <text>L-glutaminyl-[peptide chain release factor] + S-adenosyl-L-methionine = N(5)-methyl-L-glutaminyl-[peptide chain release factor] + S-adenosyl-L-homocysteine + H(+)</text>
        <dbReference type="Rhea" id="RHEA:42896"/>
        <dbReference type="Rhea" id="RHEA-COMP:10271"/>
        <dbReference type="Rhea" id="RHEA-COMP:10272"/>
        <dbReference type="ChEBI" id="CHEBI:15378"/>
        <dbReference type="ChEBI" id="CHEBI:30011"/>
        <dbReference type="ChEBI" id="CHEBI:57856"/>
        <dbReference type="ChEBI" id="CHEBI:59789"/>
        <dbReference type="ChEBI" id="CHEBI:61891"/>
        <dbReference type="EC" id="2.1.1.297"/>
    </reaction>
</comment>
<keyword evidence="4" id="KW-0949">S-adenosyl-L-methionine</keyword>
<dbReference type="Gene3D" id="3.40.50.150">
    <property type="entry name" value="Vaccinia Virus protein VP39"/>
    <property type="match status" value="1"/>
</dbReference>
<evidence type="ECO:0000313" key="9">
    <source>
        <dbReference type="Proteomes" id="UP000886744"/>
    </source>
</evidence>
<feature type="domain" description="Release factor glutamine methyltransferase N-terminal" evidence="7">
    <location>
        <begin position="8"/>
        <end position="76"/>
    </location>
</feature>
<protein>
    <recommendedName>
        <fullName evidence="1">peptide chain release factor N(5)-glutamine methyltransferase</fullName>
        <ecNumber evidence="1">2.1.1.297</ecNumber>
    </recommendedName>
</protein>
<dbReference type="InterPro" id="IPR029063">
    <property type="entry name" value="SAM-dependent_MTases_sf"/>
</dbReference>
<accession>A0A9D1J647</accession>
<dbReference type="Proteomes" id="UP000886744">
    <property type="component" value="Unassembled WGS sequence"/>
</dbReference>
<dbReference type="PANTHER" id="PTHR18895:SF74">
    <property type="entry name" value="MTRF1L RELEASE FACTOR GLUTAMINE METHYLTRANSFERASE"/>
    <property type="match status" value="1"/>
</dbReference>
<dbReference type="InterPro" id="IPR002052">
    <property type="entry name" value="DNA_methylase_N6_adenine_CS"/>
</dbReference>
<dbReference type="InterPro" id="IPR007848">
    <property type="entry name" value="Small_mtfrase_dom"/>
</dbReference>
<dbReference type="AlphaFoldDB" id="A0A9D1J647"/>
<evidence type="ECO:0000259" key="6">
    <source>
        <dbReference type="Pfam" id="PF05175"/>
    </source>
</evidence>
<evidence type="ECO:0000256" key="1">
    <source>
        <dbReference type="ARBA" id="ARBA00012771"/>
    </source>
</evidence>
<organism evidence="8 9">
    <name type="scientific">Candidatus Coprenecus avistercoris</name>
    <dbReference type="NCBI Taxonomy" id="2840730"/>
    <lineage>
        <taxon>Bacteria</taxon>
        <taxon>Pseudomonadati</taxon>
        <taxon>Bacteroidota</taxon>
        <taxon>Bacteroidia</taxon>
        <taxon>Bacteroidales</taxon>
        <taxon>Rikenellaceae</taxon>
        <taxon>Rikenellaceae incertae sedis</taxon>
        <taxon>Candidatus Coprenecus</taxon>
    </lineage>
</organism>
<dbReference type="SUPFAM" id="SSF53335">
    <property type="entry name" value="S-adenosyl-L-methionine-dependent methyltransferases"/>
    <property type="match status" value="1"/>
</dbReference>
<dbReference type="EMBL" id="DVHI01000030">
    <property type="protein sequence ID" value="HIR62317.1"/>
    <property type="molecule type" value="Genomic_DNA"/>
</dbReference>
<dbReference type="Pfam" id="PF05175">
    <property type="entry name" value="MTS"/>
    <property type="match status" value="1"/>
</dbReference>
<keyword evidence="3" id="KW-0808">Transferase</keyword>
<feature type="domain" description="Methyltransferase small" evidence="6">
    <location>
        <begin position="116"/>
        <end position="159"/>
    </location>
</feature>
<dbReference type="InterPro" id="IPR050320">
    <property type="entry name" value="N5-glutamine_MTase"/>
</dbReference>